<protein>
    <recommendedName>
        <fullName evidence="4">Orphan protein</fullName>
    </recommendedName>
</protein>
<organism evidence="2 3">
    <name type="scientific">Pseudoalteromonas haloplanktis</name>
    <name type="common">Alteromonas haloplanktis</name>
    <dbReference type="NCBI Taxonomy" id="228"/>
    <lineage>
        <taxon>Bacteria</taxon>
        <taxon>Pseudomonadati</taxon>
        <taxon>Pseudomonadota</taxon>
        <taxon>Gammaproteobacteria</taxon>
        <taxon>Alteromonadales</taxon>
        <taxon>Pseudoalteromonadaceae</taxon>
        <taxon>Pseudoalteromonas</taxon>
    </lineage>
</organism>
<keyword evidence="1" id="KW-0812">Transmembrane</keyword>
<evidence type="ECO:0000313" key="2">
    <source>
        <dbReference type="EMBL" id="CAH9061295.1"/>
    </source>
</evidence>
<evidence type="ECO:0000313" key="3">
    <source>
        <dbReference type="Proteomes" id="UP001152447"/>
    </source>
</evidence>
<evidence type="ECO:0008006" key="4">
    <source>
        <dbReference type="Google" id="ProtNLM"/>
    </source>
</evidence>
<keyword evidence="1" id="KW-0472">Membrane</keyword>
<reference evidence="2" key="1">
    <citation type="submission" date="2022-07" db="EMBL/GenBank/DDBJ databases">
        <authorList>
            <person name="Criscuolo A."/>
        </authorList>
    </citation>
    <scope>NUCLEOTIDE SEQUENCE</scope>
    <source>
        <strain evidence="2">CIP103197</strain>
    </source>
</reference>
<feature type="transmembrane region" description="Helical" evidence="1">
    <location>
        <begin position="57"/>
        <end position="76"/>
    </location>
</feature>
<sequence length="89" mass="9700">MNTLVIHNPSYKIETACLLKKLLLVANSLLAASCALLITSILISYPFADYFSIPVQISAHISTIVIAAILKISYVLRCIALHGMGKEVR</sequence>
<evidence type="ECO:0000256" key="1">
    <source>
        <dbReference type="SAM" id="Phobius"/>
    </source>
</evidence>
<feature type="transmembrane region" description="Helical" evidence="1">
    <location>
        <begin position="22"/>
        <end position="45"/>
    </location>
</feature>
<gene>
    <name evidence="2" type="ORF">PSEHALCIP103_02466</name>
</gene>
<keyword evidence="3" id="KW-1185">Reference proteome</keyword>
<comment type="caution">
    <text evidence="2">The sequence shown here is derived from an EMBL/GenBank/DDBJ whole genome shotgun (WGS) entry which is preliminary data.</text>
</comment>
<dbReference type="AlphaFoldDB" id="A0A9W4VSL7"/>
<keyword evidence="1" id="KW-1133">Transmembrane helix</keyword>
<dbReference type="RefSeq" id="WP_011329510.1">
    <property type="nucleotide sequence ID" value="NZ_CAMAPB010000036.1"/>
</dbReference>
<dbReference type="EMBL" id="CAMAPB010000036">
    <property type="protein sequence ID" value="CAH9061295.1"/>
    <property type="molecule type" value="Genomic_DNA"/>
</dbReference>
<proteinExistence type="predicted"/>
<name>A0A9W4VSL7_PSEHA</name>
<dbReference type="Proteomes" id="UP001152447">
    <property type="component" value="Unassembled WGS sequence"/>
</dbReference>
<accession>A0A9W4VSL7</accession>